<feature type="compositionally biased region" description="Basic and acidic residues" evidence="7">
    <location>
        <begin position="9"/>
        <end position="21"/>
    </location>
</feature>
<evidence type="ECO:0000259" key="9">
    <source>
        <dbReference type="Pfam" id="PF17917"/>
    </source>
</evidence>
<keyword evidence="3" id="KW-0540">Nuclease</keyword>
<dbReference type="PANTHER" id="PTHR48475">
    <property type="entry name" value="RIBONUCLEASE H"/>
    <property type="match status" value="1"/>
</dbReference>
<dbReference type="Pfam" id="PF17917">
    <property type="entry name" value="RT_RNaseH"/>
    <property type="match status" value="1"/>
</dbReference>
<dbReference type="SUPFAM" id="SSF56672">
    <property type="entry name" value="DNA/RNA polymerases"/>
    <property type="match status" value="1"/>
</dbReference>
<keyword evidence="5" id="KW-0378">Hydrolase</keyword>
<dbReference type="Gene3D" id="3.10.20.370">
    <property type="match status" value="1"/>
</dbReference>
<dbReference type="eggNOG" id="KOG0017">
    <property type="taxonomic scope" value="Eukaryota"/>
</dbReference>
<keyword evidence="4" id="KW-0255">Endonuclease</keyword>
<evidence type="ECO:0000256" key="1">
    <source>
        <dbReference type="ARBA" id="ARBA00022679"/>
    </source>
</evidence>
<keyword evidence="1" id="KW-0808">Transferase</keyword>
<dbReference type="AlphaFoldDB" id="A0A087G1S9"/>
<dbReference type="InterPro" id="IPR012337">
    <property type="entry name" value="RNaseH-like_sf"/>
</dbReference>
<dbReference type="InterPro" id="IPR041373">
    <property type="entry name" value="RT_RNaseH"/>
</dbReference>
<evidence type="ECO:0000256" key="4">
    <source>
        <dbReference type="ARBA" id="ARBA00022759"/>
    </source>
</evidence>
<organism evidence="10 11">
    <name type="scientific">Arabis alpina</name>
    <name type="common">Alpine rock-cress</name>
    <dbReference type="NCBI Taxonomy" id="50452"/>
    <lineage>
        <taxon>Eukaryota</taxon>
        <taxon>Viridiplantae</taxon>
        <taxon>Streptophyta</taxon>
        <taxon>Embryophyta</taxon>
        <taxon>Tracheophyta</taxon>
        <taxon>Spermatophyta</taxon>
        <taxon>Magnoliopsida</taxon>
        <taxon>eudicotyledons</taxon>
        <taxon>Gunneridae</taxon>
        <taxon>Pentapetalae</taxon>
        <taxon>rosids</taxon>
        <taxon>malvids</taxon>
        <taxon>Brassicales</taxon>
        <taxon>Brassicaceae</taxon>
        <taxon>Arabideae</taxon>
        <taxon>Arabis</taxon>
    </lineage>
</organism>
<dbReference type="SUPFAM" id="SSF53098">
    <property type="entry name" value="Ribonuclease H-like"/>
    <property type="match status" value="1"/>
</dbReference>
<feature type="domain" description="Reverse transcriptase RNase H-like" evidence="9">
    <location>
        <begin position="487"/>
        <end position="586"/>
    </location>
</feature>
<dbReference type="GO" id="GO:0003676">
    <property type="term" value="F:nucleic acid binding"/>
    <property type="evidence" value="ECO:0007669"/>
    <property type="project" value="InterPro"/>
</dbReference>
<feature type="region of interest" description="Disordered" evidence="7">
    <location>
        <begin position="231"/>
        <end position="308"/>
    </location>
</feature>
<dbReference type="GO" id="GO:0003964">
    <property type="term" value="F:RNA-directed DNA polymerase activity"/>
    <property type="evidence" value="ECO:0007669"/>
    <property type="project" value="UniProtKB-KW"/>
</dbReference>
<evidence type="ECO:0000256" key="7">
    <source>
        <dbReference type="SAM" id="MobiDB-lite"/>
    </source>
</evidence>
<feature type="region of interest" description="Disordered" evidence="7">
    <location>
        <begin position="421"/>
        <end position="456"/>
    </location>
</feature>
<accession>A0A087G1S9</accession>
<protein>
    <submittedName>
        <fullName evidence="10">Uncharacterized protein</fullName>
    </submittedName>
</protein>
<evidence type="ECO:0000259" key="8">
    <source>
        <dbReference type="Pfam" id="PF13456"/>
    </source>
</evidence>
<keyword evidence="2" id="KW-0548">Nucleotidyltransferase</keyword>
<name>A0A087G1S9_ARAAL</name>
<dbReference type="Gramene" id="KFK23831">
    <property type="protein sequence ID" value="KFK23831"/>
    <property type="gene ID" value="AALP_AAs44826U000100"/>
</dbReference>
<dbReference type="CDD" id="cd09279">
    <property type="entry name" value="RNase_HI_like"/>
    <property type="match status" value="1"/>
</dbReference>
<dbReference type="OrthoDB" id="1064227at2759"/>
<feature type="region of interest" description="Disordered" evidence="7">
    <location>
        <begin position="1"/>
        <end position="21"/>
    </location>
</feature>
<evidence type="ECO:0000313" key="11">
    <source>
        <dbReference type="Proteomes" id="UP000029120"/>
    </source>
</evidence>
<feature type="compositionally biased region" description="Low complexity" evidence="7">
    <location>
        <begin position="256"/>
        <end position="266"/>
    </location>
</feature>
<reference evidence="11" key="1">
    <citation type="journal article" date="2015" name="Nat. Plants">
        <title>Genome expansion of Arabis alpina linked with retrotransposition and reduced symmetric DNA methylation.</title>
        <authorList>
            <person name="Willing E.M."/>
            <person name="Rawat V."/>
            <person name="Mandakova T."/>
            <person name="Maumus F."/>
            <person name="James G.V."/>
            <person name="Nordstroem K.J."/>
            <person name="Becker C."/>
            <person name="Warthmann N."/>
            <person name="Chica C."/>
            <person name="Szarzynska B."/>
            <person name="Zytnicki M."/>
            <person name="Albani M.C."/>
            <person name="Kiefer C."/>
            <person name="Bergonzi S."/>
            <person name="Castaings L."/>
            <person name="Mateos J.L."/>
            <person name="Berns M.C."/>
            <person name="Bujdoso N."/>
            <person name="Piofczyk T."/>
            <person name="de Lorenzo L."/>
            <person name="Barrero-Sicilia C."/>
            <person name="Mateos I."/>
            <person name="Piednoel M."/>
            <person name="Hagmann J."/>
            <person name="Chen-Min-Tao R."/>
            <person name="Iglesias-Fernandez R."/>
            <person name="Schuster S.C."/>
            <person name="Alonso-Blanco C."/>
            <person name="Roudier F."/>
            <person name="Carbonero P."/>
            <person name="Paz-Ares J."/>
            <person name="Davis S.J."/>
            <person name="Pecinka A."/>
            <person name="Quesneville H."/>
            <person name="Colot V."/>
            <person name="Lysak M.A."/>
            <person name="Weigel D."/>
            <person name="Coupland G."/>
            <person name="Schneeberger K."/>
        </authorList>
    </citation>
    <scope>NUCLEOTIDE SEQUENCE [LARGE SCALE GENOMIC DNA]</scope>
    <source>
        <strain evidence="11">cv. Pajares</strain>
    </source>
</reference>
<evidence type="ECO:0000256" key="6">
    <source>
        <dbReference type="ARBA" id="ARBA00022918"/>
    </source>
</evidence>
<dbReference type="GO" id="GO:0004523">
    <property type="term" value="F:RNA-DNA hybrid ribonuclease activity"/>
    <property type="evidence" value="ECO:0007669"/>
    <property type="project" value="InterPro"/>
</dbReference>
<dbReference type="InterPro" id="IPR002156">
    <property type="entry name" value="RNaseH_domain"/>
</dbReference>
<gene>
    <name evidence="10" type="ORF">AALP_AAs44826U000100</name>
</gene>
<dbReference type="InterPro" id="IPR043502">
    <property type="entry name" value="DNA/RNA_pol_sf"/>
</dbReference>
<dbReference type="Gene3D" id="3.30.420.10">
    <property type="entry name" value="Ribonuclease H-like superfamily/Ribonuclease H"/>
    <property type="match status" value="1"/>
</dbReference>
<dbReference type="PANTHER" id="PTHR48475:SF2">
    <property type="entry name" value="RIBONUCLEASE H"/>
    <property type="match status" value="1"/>
</dbReference>
<evidence type="ECO:0000313" key="10">
    <source>
        <dbReference type="EMBL" id="KFK23831.1"/>
    </source>
</evidence>
<sequence>MLPNAEGQLVDREGNKYNDQGKKLDAAGNVVVEAAERTLGDYNRLEEYYANKAAIQPPGFARKDFELKPAFFSLLAQHQFHGHPSEHSMDYLERFEDLASSIKANGVSLDYVFCKVFPYSLAGDAAYWLKQLEPGHQMTLDSASNRDFKTRSRADCLMLIKNVASRNNTKKIDQERRQEGGITGRVEIAEVKAKIDSVHNLLVGRKAVHFAPEVNTFFQDKDMEQDINYINQNGYPNQRFGNQSENLGYNGYNQKSSFSGNPSSPSYVERSLYHKGDYQKQYGSNNNQRSYGSSSYQPVPAKSSESDTKAMLDQILEGQQKMTVNFDGKMDILYTNLNGKNEAMNIRMKKPDTQVAQTAENVRRQEGFLPAKTDTNPKQHDVAAITTRSRKVIKPLQRNELKIEKMEELEDVEEEELFVPDFVHSPSYRGQPKEDQRSDPDGFSKEQVRSPMTHRMSSCTEPVHFKIYARISSSNGQRSAKTLSTGEPLFMYIAVSGTAVRTVLVREERGEQKPIFYVSKTLTDAETRYPQLEKLALSVVMATQKLRPYFQSHSIVVLTTFPLRFVLYSPSQSGRLAKWTVELSEYDIEYRGRSCAKSQVLAGFLSEHPEGDIAKEDSSQEATLSGEWQLHVDGSSSKSGYGVGIRLTSPIGEILEQSFQLGFKASNNEAEYEAILAVLRLARAFNIKEISVFSDSLLVVNQFSGEYATKDEYPSLKRMIPVEFIEFPSILPAVSLAIITRSQAARKTKVTQQRGENDGENIVMTDVTEDDVEMNDAAKNTPLTQTDPDPSRLSIATYQTGEAPTPAAEPDYGCDEIWMDLIRGYINDGELPKDKWVARTLRAQAARYTLLDDNVFSWSLSGPLLACVEGEEAR</sequence>
<evidence type="ECO:0000256" key="3">
    <source>
        <dbReference type="ARBA" id="ARBA00022722"/>
    </source>
</evidence>
<dbReference type="EMBL" id="KL974854">
    <property type="protein sequence ID" value="KFK23831.1"/>
    <property type="molecule type" value="Genomic_DNA"/>
</dbReference>
<proteinExistence type="predicted"/>
<evidence type="ECO:0000256" key="2">
    <source>
        <dbReference type="ARBA" id="ARBA00022695"/>
    </source>
</evidence>
<feature type="compositionally biased region" description="Polar residues" evidence="7">
    <location>
        <begin position="281"/>
        <end position="297"/>
    </location>
</feature>
<feature type="domain" description="RNase H type-1" evidence="8">
    <location>
        <begin position="637"/>
        <end position="709"/>
    </location>
</feature>
<feature type="compositionally biased region" description="Basic and acidic residues" evidence="7">
    <location>
        <begin position="431"/>
        <end position="448"/>
    </location>
</feature>
<feature type="compositionally biased region" description="Polar residues" evidence="7">
    <location>
        <begin position="231"/>
        <end position="255"/>
    </location>
</feature>
<dbReference type="InterPro" id="IPR036397">
    <property type="entry name" value="RNaseH_sf"/>
</dbReference>
<keyword evidence="6" id="KW-0695">RNA-directed DNA polymerase</keyword>
<evidence type="ECO:0000256" key="5">
    <source>
        <dbReference type="ARBA" id="ARBA00022801"/>
    </source>
</evidence>
<keyword evidence="11" id="KW-1185">Reference proteome</keyword>
<dbReference type="Proteomes" id="UP000029120">
    <property type="component" value="Unassembled WGS sequence"/>
</dbReference>
<dbReference type="Pfam" id="PF13456">
    <property type="entry name" value="RVT_3"/>
    <property type="match status" value="1"/>
</dbReference>